<dbReference type="InterPro" id="IPR027417">
    <property type="entry name" value="P-loop_NTPase"/>
</dbReference>
<dbReference type="OrthoDB" id="775260at2759"/>
<comment type="caution">
    <text evidence="9">The sequence shown here is derived from an EMBL/GenBank/DDBJ whole genome shotgun (WGS) entry which is preliminary data.</text>
</comment>
<keyword evidence="2 6" id="KW-0808">Transferase</keyword>
<reference evidence="9" key="1">
    <citation type="journal article" date="2020" name="Stud. Mycol.">
        <title>101 Dothideomycetes genomes: a test case for predicting lifestyles and emergence of pathogens.</title>
        <authorList>
            <person name="Haridas S."/>
            <person name="Albert R."/>
            <person name="Binder M."/>
            <person name="Bloem J."/>
            <person name="Labutti K."/>
            <person name="Salamov A."/>
            <person name="Andreopoulos B."/>
            <person name="Baker S."/>
            <person name="Barry K."/>
            <person name="Bills G."/>
            <person name="Bluhm B."/>
            <person name="Cannon C."/>
            <person name="Castanera R."/>
            <person name="Culley D."/>
            <person name="Daum C."/>
            <person name="Ezra D."/>
            <person name="Gonzalez J."/>
            <person name="Henrissat B."/>
            <person name="Kuo A."/>
            <person name="Liang C."/>
            <person name="Lipzen A."/>
            <person name="Lutzoni F."/>
            <person name="Magnuson J."/>
            <person name="Mondo S."/>
            <person name="Nolan M."/>
            <person name="Ohm R."/>
            <person name="Pangilinan J."/>
            <person name="Park H.-J."/>
            <person name="Ramirez L."/>
            <person name="Alfaro M."/>
            <person name="Sun H."/>
            <person name="Tritt A."/>
            <person name="Yoshinaga Y."/>
            <person name="Zwiers L.-H."/>
            <person name="Turgeon B."/>
            <person name="Goodwin S."/>
            <person name="Spatafora J."/>
            <person name="Crous P."/>
            <person name="Grigoriev I."/>
        </authorList>
    </citation>
    <scope>NUCLEOTIDE SEQUENCE</scope>
    <source>
        <strain evidence="9">CBS 260.36</strain>
    </source>
</reference>
<dbReference type="EC" id="2.5.1.75" evidence="5"/>
<dbReference type="GO" id="GO:0005524">
    <property type="term" value="F:ATP binding"/>
    <property type="evidence" value="ECO:0007669"/>
    <property type="project" value="UniProtKB-KW"/>
</dbReference>
<evidence type="ECO:0000256" key="4">
    <source>
        <dbReference type="ARBA" id="ARBA00022840"/>
    </source>
</evidence>
<keyword evidence="4 6" id="KW-0067">ATP-binding</keyword>
<dbReference type="Pfam" id="PF01715">
    <property type="entry name" value="IPPT"/>
    <property type="match status" value="1"/>
</dbReference>
<evidence type="ECO:0000259" key="8">
    <source>
        <dbReference type="Pfam" id="PF12874"/>
    </source>
</evidence>
<comment type="similarity">
    <text evidence="1 6">Belongs to the IPP transferase family.</text>
</comment>
<comment type="catalytic activity">
    <reaction evidence="5">
        <text>adenosine(37) in tRNA + dimethylallyl diphosphate = N(6)-dimethylallyladenosine(37) in tRNA + diphosphate</text>
        <dbReference type="Rhea" id="RHEA:26482"/>
        <dbReference type="Rhea" id="RHEA-COMP:10162"/>
        <dbReference type="Rhea" id="RHEA-COMP:10375"/>
        <dbReference type="ChEBI" id="CHEBI:33019"/>
        <dbReference type="ChEBI" id="CHEBI:57623"/>
        <dbReference type="ChEBI" id="CHEBI:74411"/>
        <dbReference type="ChEBI" id="CHEBI:74415"/>
        <dbReference type="EC" id="2.5.1.75"/>
    </reaction>
</comment>
<evidence type="ECO:0000256" key="2">
    <source>
        <dbReference type="ARBA" id="ARBA00022679"/>
    </source>
</evidence>
<dbReference type="HAMAP" id="MF_00185">
    <property type="entry name" value="IPP_trans"/>
    <property type="match status" value="1"/>
</dbReference>
<dbReference type="PANTHER" id="PTHR11088:SF89">
    <property type="entry name" value="TRNA DIMETHYLALLYLTRANSFERASE"/>
    <property type="match status" value="1"/>
</dbReference>
<organism evidence="9 10">
    <name type="scientific">Myriangium duriaei CBS 260.36</name>
    <dbReference type="NCBI Taxonomy" id="1168546"/>
    <lineage>
        <taxon>Eukaryota</taxon>
        <taxon>Fungi</taxon>
        <taxon>Dikarya</taxon>
        <taxon>Ascomycota</taxon>
        <taxon>Pezizomycotina</taxon>
        <taxon>Dothideomycetes</taxon>
        <taxon>Dothideomycetidae</taxon>
        <taxon>Myriangiales</taxon>
        <taxon>Myriangiaceae</taxon>
        <taxon>Myriangium</taxon>
    </lineage>
</organism>
<feature type="region of interest" description="Disordered" evidence="7">
    <location>
        <begin position="393"/>
        <end position="415"/>
    </location>
</feature>
<dbReference type="EMBL" id="ML996095">
    <property type="protein sequence ID" value="KAF2147863.1"/>
    <property type="molecule type" value="Genomic_DNA"/>
</dbReference>
<evidence type="ECO:0000256" key="1">
    <source>
        <dbReference type="ARBA" id="ARBA00005842"/>
    </source>
</evidence>
<feature type="compositionally biased region" description="Basic residues" evidence="7">
    <location>
        <begin position="393"/>
        <end position="409"/>
    </location>
</feature>
<keyword evidence="5" id="KW-0819">tRNA processing</keyword>
<dbReference type="NCBIfam" id="TIGR00174">
    <property type="entry name" value="miaA"/>
    <property type="match status" value="1"/>
</dbReference>
<evidence type="ECO:0000256" key="7">
    <source>
        <dbReference type="SAM" id="MobiDB-lite"/>
    </source>
</evidence>
<gene>
    <name evidence="9" type="ORF">K461DRAFT_288891</name>
</gene>
<dbReference type="SUPFAM" id="SSF57667">
    <property type="entry name" value="beta-beta-alpha zinc fingers"/>
    <property type="match status" value="1"/>
</dbReference>
<dbReference type="Gene3D" id="3.40.50.300">
    <property type="entry name" value="P-loop containing nucleotide triphosphate hydrolases"/>
    <property type="match status" value="1"/>
</dbReference>
<name>A0A9P4IPS7_9PEZI</name>
<dbReference type="PANTHER" id="PTHR11088">
    <property type="entry name" value="TRNA DIMETHYLALLYLTRANSFERASE"/>
    <property type="match status" value="1"/>
</dbReference>
<dbReference type="Pfam" id="PF12874">
    <property type="entry name" value="zf-met"/>
    <property type="match status" value="1"/>
</dbReference>
<dbReference type="InterPro" id="IPR039657">
    <property type="entry name" value="Dimethylallyltransferase"/>
</dbReference>
<proteinExistence type="inferred from homology"/>
<keyword evidence="3 6" id="KW-0547">Nucleotide-binding</keyword>
<dbReference type="InterPro" id="IPR036236">
    <property type="entry name" value="Znf_C2H2_sf"/>
</dbReference>
<sequence>MSSPKLIAIIGATGTGKSELAVSLAQRFNGEILNADAMQLYEGLPIITNKIPVSERHNIPHHLLGTIPLSAQPWTVSAFVTSALLTIAAVRSRGRLPILVGGTHYYTQALLFHSSLATSTDSDSEDDDSTTITAEDDPILSAPTETILAKLAEVDPTMAARWHPRDRRKIQRSLQIYLQTGRPASELYAEQAEAAPELRCPTLVLWPHASPAALPARLDARVDTMLDAGLVEEVRTLAAYAGSHEVDTSAGIWVAIGYKEFVPVLAAGGEAGGRAFGEAVEATKAATRRYAKRQVRWIRLKLGPALRMARGRGMYLLDSSDVGRFREDVVAPAEELVERFMSEEDMPNPLSVGGALAKEMLAAQKEKGEKWVTQTCEACGVVGTTESDWRQHVASRRHKKLVAKARHEHRQQEGE</sequence>
<dbReference type="GO" id="GO:0052381">
    <property type="term" value="F:tRNA dimethylallyltransferase activity"/>
    <property type="evidence" value="ECO:0007669"/>
    <property type="project" value="UniProtKB-EC"/>
</dbReference>
<feature type="domain" description="C2H2-type" evidence="8">
    <location>
        <begin position="375"/>
        <end position="398"/>
    </location>
</feature>
<dbReference type="GO" id="GO:0005739">
    <property type="term" value="C:mitochondrion"/>
    <property type="evidence" value="ECO:0007669"/>
    <property type="project" value="TreeGrafter"/>
</dbReference>
<dbReference type="InterPro" id="IPR013087">
    <property type="entry name" value="Znf_C2H2_type"/>
</dbReference>
<dbReference type="GO" id="GO:0006400">
    <property type="term" value="P:tRNA modification"/>
    <property type="evidence" value="ECO:0007669"/>
    <property type="project" value="TreeGrafter"/>
</dbReference>
<evidence type="ECO:0000256" key="3">
    <source>
        <dbReference type="ARBA" id="ARBA00022741"/>
    </source>
</evidence>
<dbReference type="AlphaFoldDB" id="A0A9P4IPS7"/>
<accession>A0A9P4IPS7</accession>
<protein>
    <recommendedName>
        <fullName evidence="5">tRNA dimethylallyltransferase</fullName>
        <ecNumber evidence="5">2.5.1.75</ecNumber>
    </recommendedName>
</protein>
<dbReference type="Gene3D" id="1.10.20.140">
    <property type="match status" value="1"/>
</dbReference>
<evidence type="ECO:0000256" key="5">
    <source>
        <dbReference type="RuleBase" id="RU003783"/>
    </source>
</evidence>
<dbReference type="Proteomes" id="UP000799439">
    <property type="component" value="Unassembled WGS sequence"/>
</dbReference>
<evidence type="ECO:0000313" key="9">
    <source>
        <dbReference type="EMBL" id="KAF2147863.1"/>
    </source>
</evidence>
<evidence type="ECO:0000313" key="10">
    <source>
        <dbReference type="Proteomes" id="UP000799439"/>
    </source>
</evidence>
<dbReference type="SUPFAM" id="SSF52540">
    <property type="entry name" value="P-loop containing nucleoside triphosphate hydrolases"/>
    <property type="match status" value="2"/>
</dbReference>
<dbReference type="InterPro" id="IPR018022">
    <property type="entry name" value="IPT"/>
</dbReference>
<evidence type="ECO:0000256" key="6">
    <source>
        <dbReference type="RuleBase" id="RU003785"/>
    </source>
</evidence>
<keyword evidence="10" id="KW-1185">Reference proteome</keyword>